<dbReference type="AlphaFoldDB" id="A0A1Q5NZS4"/>
<evidence type="ECO:0008006" key="5">
    <source>
        <dbReference type="Google" id="ProtNLM"/>
    </source>
</evidence>
<dbReference type="InterPro" id="IPR024726">
    <property type="entry name" value="FhuF_C"/>
</dbReference>
<dbReference type="Pfam" id="PF11575">
    <property type="entry name" value="FhuF_C"/>
    <property type="match status" value="1"/>
</dbReference>
<name>A0A1Q5NZS4_9BACI</name>
<sequence length="253" mass="29184">MSSIVMNELKTFDIHVEHERVTEIEIIDLLNEEKCLSFLRTQMIEIKAPSLSVTASMLSKRYAYLVVSSTLYSMVEFNCALHLPVKACALSKERTLCIQAGMCKWQEVKSMERETWRENVLRTLFSSHITPVLNILKKTSGVSSSILWENVAIRINSIYRKTLAKEMDSVKMERLNSDFHFLENASGDLFNLKENPLKQYLKIGEELIINPCRKTCCLYYKLEKDVKGISHCGNCPIKNKKIKARIHTMNEIK</sequence>
<comment type="caution">
    <text evidence="3">The sequence shown here is derived from an EMBL/GenBank/DDBJ whole genome shotgun (WGS) entry which is preliminary data.</text>
</comment>
<feature type="domain" description="Aerobactin siderophore biosynthesis IucA/IucC-like C-terminal" evidence="1">
    <location>
        <begin position="111"/>
        <end position="198"/>
    </location>
</feature>
<keyword evidence="4" id="KW-1185">Reference proteome</keyword>
<proteinExistence type="predicted"/>
<dbReference type="Proteomes" id="UP000186524">
    <property type="component" value="Unassembled WGS sequence"/>
</dbReference>
<dbReference type="GO" id="GO:0051537">
    <property type="term" value="F:2 iron, 2 sulfur cluster binding"/>
    <property type="evidence" value="ECO:0007669"/>
    <property type="project" value="InterPro"/>
</dbReference>
<dbReference type="OrthoDB" id="5870636at2"/>
<evidence type="ECO:0000259" key="2">
    <source>
        <dbReference type="Pfam" id="PF11575"/>
    </source>
</evidence>
<dbReference type="EMBL" id="MRWQ01000022">
    <property type="protein sequence ID" value="OKL35451.1"/>
    <property type="molecule type" value="Genomic_DNA"/>
</dbReference>
<reference evidence="3 4" key="1">
    <citation type="submission" date="2016-12" db="EMBL/GenBank/DDBJ databases">
        <title>Domibacillus sp. SAOS 44 whole genome sequencing.</title>
        <authorList>
            <person name="Verma A."/>
            <person name="Krishnamurthi S."/>
        </authorList>
    </citation>
    <scope>NUCLEOTIDE SEQUENCE [LARGE SCALE GENOMIC DNA]</scope>
    <source>
        <strain evidence="3 4">SAOS 44</strain>
    </source>
</reference>
<feature type="domain" description="Ferric siderophore reductase C-terminal" evidence="2">
    <location>
        <begin position="213"/>
        <end position="236"/>
    </location>
</feature>
<dbReference type="Pfam" id="PF06276">
    <property type="entry name" value="FhuF"/>
    <property type="match status" value="1"/>
</dbReference>
<dbReference type="InterPro" id="IPR022770">
    <property type="entry name" value="IucA/IucC-like_C"/>
</dbReference>
<evidence type="ECO:0000313" key="4">
    <source>
        <dbReference type="Proteomes" id="UP000186524"/>
    </source>
</evidence>
<accession>A0A1Q5NZS4</accession>
<evidence type="ECO:0000313" key="3">
    <source>
        <dbReference type="EMBL" id="OKL35451.1"/>
    </source>
</evidence>
<dbReference type="GO" id="GO:0003824">
    <property type="term" value="F:catalytic activity"/>
    <property type="evidence" value="ECO:0007669"/>
    <property type="project" value="UniProtKB-ARBA"/>
</dbReference>
<gene>
    <name evidence="3" type="ORF">BLL40_15515</name>
</gene>
<dbReference type="STRING" id="1714354.BLL40_15515"/>
<protein>
    <recommendedName>
        <fullName evidence="5">Ferric siderophore reductase C-terminal domain-containing protein</fullName>
    </recommendedName>
</protein>
<organism evidence="3 4">
    <name type="scientific">Domibacillus mangrovi</name>
    <dbReference type="NCBI Taxonomy" id="1714354"/>
    <lineage>
        <taxon>Bacteria</taxon>
        <taxon>Bacillati</taxon>
        <taxon>Bacillota</taxon>
        <taxon>Bacilli</taxon>
        <taxon>Bacillales</taxon>
        <taxon>Bacillaceae</taxon>
        <taxon>Domibacillus</taxon>
    </lineage>
</organism>
<evidence type="ECO:0000259" key="1">
    <source>
        <dbReference type="Pfam" id="PF06276"/>
    </source>
</evidence>